<evidence type="ECO:0000313" key="3">
    <source>
        <dbReference type="Proteomes" id="UP000024635"/>
    </source>
</evidence>
<dbReference type="AlphaFoldDB" id="A0A016TMB1"/>
<evidence type="ECO:0000256" key="1">
    <source>
        <dbReference type="SAM" id="MobiDB-lite"/>
    </source>
</evidence>
<accession>A0A016TMB1</accession>
<dbReference type="Proteomes" id="UP000024635">
    <property type="component" value="Unassembled WGS sequence"/>
</dbReference>
<reference evidence="3" key="1">
    <citation type="journal article" date="2015" name="Nat. Genet.">
        <title>The genome and transcriptome of the zoonotic hookworm Ancylostoma ceylanicum identify infection-specific gene families.</title>
        <authorList>
            <person name="Schwarz E.M."/>
            <person name="Hu Y."/>
            <person name="Antoshechkin I."/>
            <person name="Miller M.M."/>
            <person name="Sternberg P.W."/>
            <person name="Aroian R.V."/>
        </authorList>
    </citation>
    <scope>NUCLEOTIDE SEQUENCE</scope>
    <source>
        <strain evidence="3">HY135</strain>
    </source>
</reference>
<gene>
    <name evidence="2" type="primary">Acey_s0092.g2547</name>
    <name evidence="2" type="ORF">Y032_0092g2547</name>
</gene>
<proteinExistence type="predicted"/>
<keyword evidence="3" id="KW-1185">Reference proteome</keyword>
<dbReference type="EMBL" id="JARK01001428">
    <property type="protein sequence ID" value="EYC03663.1"/>
    <property type="molecule type" value="Genomic_DNA"/>
</dbReference>
<name>A0A016TMB1_9BILA</name>
<organism evidence="2 3">
    <name type="scientific">Ancylostoma ceylanicum</name>
    <dbReference type="NCBI Taxonomy" id="53326"/>
    <lineage>
        <taxon>Eukaryota</taxon>
        <taxon>Metazoa</taxon>
        <taxon>Ecdysozoa</taxon>
        <taxon>Nematoda</taxon>
        <taxon>Chromadorea</taxon>
        <taxon>Rhabditida</taxon>
        <taxon>Rhabditina</taxon>
        <taxon>Rhabditomorpha</taxon>
        <taxon>Strongyloidea</taxon>
        <taxon>Ancylostomatidae</taxon>
        <taxon>Ancylostomatinae</taxon>
        <taxon>Ancylostoma</taxon>
    </lineage>
</organism>
<evidence type="ECO:0000313" key="2">
    <source>
        <dbReference type="EMBL" id="EYC03663.1"/>
    </source>
</evidence>
<sequence length="108" mass="12262">MVKCSFPSQATFPQQKLTEDRSHLPPASPKHSRLSADLKGSGNDVATMMHPRARIQYTLSTRLNTLWWICYSGFENLLSDKNTSLDMQINSFHCTLSSSGRFIHDNYP</sequence>
<feature type="compositionally biased region" description="Polar residues" evidence="1">
    <location>
        <begin position="1"/>
        <end position="16"/>
    </location>
</feature>
<protein>
    <submittedName>
        <fullName evidence="2">Uncharacterized protein</fullName>
    </submittedName>
</protein>
<comment type="caution">
    <text evidence="2">The sequence shown here is derived from an EMBL/GenBank/DDBJ whole genome shotgun (WGS) entry which is preliminary data.</text>
</comment>
<feature type="region of interest" description="Disordered" evidence="1">
    <location>
        <begin position="1"/>
        <end position="45"/>
    </location>
</feature>